<evidence type="ECO:0000313" key="3">
    <source>
        <dbReference type="Proteomes" id="UP000054223"/>
    </source>
</evidence>
<dbReference type="AlphaFoldDB" id="A0A9X0HIQ1"/>
<evidence type="ECO:0000256" key="1">
    <source>
        <dbReference type="SAM" id="Phobius"/>
    </source>
</evidence>
<proteinExistence type="predicted"/>
<dbReference type="EMBL" id="LNAL01000008">
    <property type="protein sequence ID" value="KUG06587.1"/>
    <property type="molecule type" value="Genomic_DNA"/>
</dbReference>
<dbReference type="OrthoDB" id="672524at2"/>
<feature type="transmembrane region" description="Helical" evidence="1">
    <location>
        <begin position="103"/>
        <end position="124"/>
    </location>
</feature>
<keyword evidence="1" id="KW-0472">Membrane</keyword>
<comment type="caution">
    <text evidence="2">The sequence shown here is derived from an EMBL/GenBank/DDBJ whole genome shotgun (WGS) entry which is preliminary data.</text>
</comment>
<protein>
    <recommendedName>
        <fullName evidence="4">DUF2975 domain-containing protein</fullName>
    </recommendedName>
</protein>
<reference evidence="2 3" key="1">
    <citation type="submission" date="2015-11" db="EMBL/GenBank/DDBJ databases">
        <title>Solirubrum puertoriconensis gen. nov. an environmental bacteria isolated in Puerto Rico.</title>
        <authorList>
            <person name="Cuebas-Irizarry M.F."/>
            <person name="Montalvo-Rodriguez R."/>
        </authorList>
    </citation>
    <scope>NUCLEOTIDE SEQUENCE [LARGE SCALE GENOMIC DNA]</scope>
    <source>
        <strain evidence="2 3">MC1A</strain>
    </source>
</reference>
<feature type="transmembrane region" description="Helical" evidence="1">
    <location>
        <begin position="63"/>
        <end position="82"/>
    </location>
</feature>
<organism evidence="2 3">
    <name type="scientific">Solirubrum puertoriconensis</name>
    <dbReference type="NCBI Taxonomy" id="1751427"/>
    <lineage>
        <taxon>Bacteria</taxon>
        <taxon>Pseudomonadati</taxon>
        <taxon>Bacteroidota</taxon>
        <taxon>Cytophagia</taxon>
        <taxon>Cytophagales</taxon>
    </lineage>
</organism>
<dbReference type="Pfam" id="PF11188">
    <property type="entry name" value="DUF2975"/>
    <property type="match status" value="1"/>
</dbReference>
<feature type="transmembrane region" description="Helical" evidence="1">
    <location>
        <begin position="144"/>
        <end position="161"/>
    </location>
</feature>
<evidence type="ECO:0000313" key="2">
    <source>
        <dbReference type="EMBL" id="KUG06587.1"/>
    </source>
</evidence>
<accession>A0A9X0HIQ1</accession>
<keyword evidence="3" id="KW-1185">Reference proteome</keyword>
<sequence length="175" mass="19242">MKTKSTLVLTIMHVVFWVLLIGLCIQTGAILISFFVSEFINPVGAQNLYMGLNLAALKNYAEVHYVGVVSFMVYFLAVKAYMAYLVIQIFRKIDFAAPFSPEIAALITKISHAALAAGVVAIVANNYTKWLLKSVSIDIPTWSGDEFLFLAGIIFIIAQVFQKGTDIQAENALTV</sequence>
<gene>
    <name evidence="2" type="ORF">ASU33_04385</name>
</gene>
<evidence type="ECO:0008006" key="4">
    <source>
        <dbReference type="Google" id="ProtNLM"/>
    </source>
</evidence>
<dbReference type="Proteomes" id="UP000054223">
    <property type="component" value="Unassembled WGS sequence"/>
</dbReference>
<dbReference type="InterPro" id="IPR021354">
    <property type="entry name" value="DUF2975"/>
</dbReference>
<dbReference type="RefSeq" id="WP_078063240.1">
    <property type="nucleotide sequence ID" value="NZ_LNAL01000008.1"/>
</dbReference>
<name>A0A9X0HIQ1_SOLP1</name>
<keyword evidence="1" id="KW-1133">Transmembrane helix</keyword>
<keyword evidence="1" id="KW-0812">Transmembrane</keyword>
<feature type="transmembrane region" description="Helical" evidence="1">
    <location>
        <begin position="7"/>
        <end position="36"/>
    </location>
</feature>